<reference evidence="2 3" key="1">
    <citation type="submission" date="2019-03" db="EMBL/GenBank/DDBJ databases">
        <authorList>
            <person name="Zhang S."/>
        </authorList>
    </citation>
    <scope>NUCLEOTIDE SEQUENCE [LARGE SCALE GENOMIC DNA]</scope>
    <source>
        <strain evidence="2 3">S4J41</strain>
    </source>
</reference>
<evidence type="ECO:0000313" key="2">
    <source>
        <dbReference type="EMBL" id="TDE40644.1"/>
    </source>
</evidence>
<name>A0A4R5EZV4_9RHOB</name>
<dbReference type="Proteomes" id="UP000294662">
    <property type="component" value="Unassembled WGS sequence"/>
</dbReference>
<sequence length="84" mass="9385">MKIMLTCRDLSHQADAFLDGELGLWDRLRIRLHLSMCNGCARFMGQMRTTRSLVRPEAVVAETGEDARIDSILAALHTKNPSDG</sequence>
<organism evidence="2 3">
    <name type="scientific">Antarcticimicrobium sediminis</name>
    <dbReference type="NCBI Taxonomy" id="2546227"/>
    <lineage>
        <taxon>Bacteria</taxon>
        <taxon>Pseudomonadati</taxon>
        <taxon>Pseudomonadota</taxon>
        <taxon>Alphaproteobacteria</taxon>
        <taxon>Rhodobacterales</taxon>
        <taxon>Paracoccaceae</taxon>
        <taxon>Antarcticimicrobium</taxon>
    </lineage>
</organism>
<comment type="caution">
    <text evidence="2">The sequence shown here is derived from an EMBL/GenBank/DDBJ whole genome shotgun (WGS) entry which is preliminary data.</text>
</comment>
<accession>A0A4R5EZV4</accession>
<proteinExistence type="predicted"/>
<evidence type="ECO:0000259" key="1">
    <source>
        <dbReference type="Pfam" id="PF13490"/>
    </source>
</evidence>
<dbReference type="EMBL" id="SMFP01000001">
    <property type="protein sequence ID" value="TDE40644.1"/>
    <property type="molecule type" value="Genomic_DNA"/>
</dbReference>
<dbReference type="InterPro" id="IPR027383">
    <property type="entry name" value="Znf_put"/>
</dbReference>
<dbReference type="OrthoDB" id="8374021at2"/>
<protein>
    <submittedName>
        <fullName evidence="2">Anti-sigma factor</fullName>
    </submittedName>
</protein>
<gene>
    <name evidence="2" type="ORF">E1B25_00030</name>
</gene>
<dbReference type="RefSeq" id="WP_132826635.1">
    <property type="nucleotide sequence ID" value="NZ_SMFP01000001.1"/>
</dbReference>
<evidence type="ECO:0000313" key="3">
    <source>
        <dbReference type="Proteomes" id="UP000294662"/>
    </source>
</evidence>
<dbReference type="AlphaFoldDB" id="A0A4R5EZV4"/>
<keyword evidence="3" id="KW-1185">Reference proteome</keyword>
<dbReference type="Pfam" id="PF13490">
    <property type="entry name" value="zf-HC2"/>
    <property type="match status" value="1"/>
</dbReference>
<feature type="domain" description="Putative zinc-finger" evidence="1">
    <location>
        <begin position="7"/>
        <end position="41"/>
    </location>
</feature>